<evidence type="ECO:0000256" key="2">
    <source>
        <dbReference type="ARBA" id="ARBA00022679"/>
    </source>
</evidence>
<name>A0ABV7DK25_9HYPH</name>
<dbReference type="Pfam" id="PF12627">
    <property type="entry name" value="PolyA_pol_RNAbd"/>
    <property type="match status" value="1"/>
</dbReference>
<evidence type="ECO:0000259" key="10">
    <source>
        <dbReference type="Pfam" id="PF12627"/>
    </source>
</evidence>
<evidence type="ECO:0000256" key="6">
    <source>
        <dbReference type="ARBA" id="ARBA00022741"/>
    </source>
</evidence>
<evidence type="ECO:0000256" key="4">
    <source>
        <dbReference type="ARBA" id="ARBA00022695"/>
    </source>
</evidence>
<feature type="domain" description="tRNA nucleotidyltransferase/poly(A) polymerase RNA and SrmB- binding" evidence="10">
    <location>
        <begin position="187"/>
        <end position="240"/>
    </location>
</feature>
<comment type="similarity">
    <text evidence="8">Belongs to the tRNA nucleotidyltransferase/poly(A) polymerase family.</text>
</comment>
<dbReference type="SUPFAM" id="SSF81301">
    <property type="entry name" value="Nucleotidyltransferase"/>
    <property type="match status" value="1"/>
</dbReference>
<comment type="cofactor">
    <cofactor evidence="1">
        <name>Mg(2+)</name>
        <dbReference type="ChEBI" id="CHEBI:18420"/>
    </cofactor>
</comment>
<dbReference type="CDD" id="cd05398">
    <property type="entry name" value="NT_ClassII-CCAase"/>
    <property type="match status" value="1"/>
</dbReference>
<dbReference type="InterPro" id="IPR043519">
    <property type="entry name" value="NT_sf"/>
</dbReference>
<evidence type="ECO:0000256" key="5">
    <source>
        <dbReference type="ARBA" id="ARBA00022723"/>
    </source>
</evidence>
<dbReference type="Pfam" id="PF01743">
    <property type="entry name" value="PolyA_pol"/>
    <property type="match status" value="1"/>
</dbReference>
<dbReference type="PANTHER" id="PTHR46173:SF1">
    <property type="entry name" value="CCA TRNA NUCLEOTIDYLTRANSFERASE 1, MITOCHONDRIAL"/>
    <property type="match status" value="1"/>
</dbReference>
<dbReference type="InterPro" id="IPR002646">
    <property type="entry name" value="PolA_pol_head_dom"/>
</dbReference>
<keyword evidence="8" id="KW-0694">RNA-binding</keyword>
<gene>
    <name evidence="11" type="ORF">ACFOHH_19470</name>
</gene>
<accession>A0ABV7DK25</accession>
<dbReference type="Gene3D" id="1.10.3090.10">
    <property type="entry name" value="cca-adding enzyme, domain 2"/>
    <property type="match status" value="1"/>
</dbReference>
<dbReference type="InterPro" id="IPR032828">
    <property type="entry name" value="PolyA_RNA-bd"/>
</dbReference>
<dbReference type="SUPFAM" id="SSF81891">
    <property type="entry name" value="Poly A polymerase C-terminal region-like"/>
    <property type="match status" value="1"/>
</dbReference>
<organism evidence="11 12">
    <name type="scientific">Shinella pollutisoli</name>
    <dbReference type="NCBI Taxonomy" id="2250594"/>
    <lineage>
        <taxon>Bacteria</taxon>
        <taxon>Pseudomonadati</taxon>
        <taxon>Pseudomonadota</taxon>
        <taxon>Alphaproteobacteria</taxon>
        <taxon>Hyphomicrobiales</taxon>
        <taxon>Rhizobiaceae</taxon>
        <taxon>Shinella</taxon>
    </lineage>
</organism>
<dbReference type="Gene3D" id="3.30.460.10">
    <property type="entry name" value="Beta Polymerase, domain 2"/>
    <property type="match status" value="1"/>
</dbReference>
<evidence type="ECO:0000256" key="1">
    <source>
        <dbReference type="ARBA" id="ARBA00001946"/>
    </source>
</evidence>
<protein>
    <submittedName>
        <fullName evidence="11">CCA tRNA nucleotidyltransferase</fullName>
    </submittedName>
</protein>
<evidence type="ECO:0000313" key="12">
    <source>
        <dbReference type="Proteomes" id="UP001595377"/>
    </source>
</evidence>
<sequence>MTSVADEAWFTDPALRRVLALLNAEGGEGRVAGGAVRNSLMGLPVADVDIATTLTPDVVVARATAAGVRAVPTGIEHGTVTLVADHKPFEVTTLRRDVATDGRRAEVAFGTDWQEDAERRDLTINALYAAADGTVIDLVGGLRDIETRTVRFIGDADRRIAEDHLRILRFFRFFALYGGGRPDAEGLRACARAKGSLAKLSAERVWSETKKLLSAPDPGRALLWMRQTGVLTEILPETEKWGIDAIPGLVSAEQAFGWKPDPLLRLAAIVPRDEERLKALARRLRLSRAEAHFLDAWAGAPEIGGRLTDAVFEQLLYRHGPQGLSARLRLMLARARERAEAEPEALALVGLCGRLLEKAGGWQRPAFPLSGADVIAAGVPAGPAVGRLLAEVEDAWLAGNFREDRASLLARLKALADKS</sequence>
<keyword evidence="6" id="KW-0547">Nucleotide-binding</keyword>
<evidence type="ECO:0000259" key="9">
    <source>
        <dbReference type="Pfam" id="PF01743"/>
    </source>
</evidence>
<dbReference type="Proteomes" id="UP001595377">
    <property type="component" value="Unassembled WGS sequence"/>
</dbReference>
<evidence type="ECO:0000256" key="7">
    <source>
        <dbReference type="ARBA" id="ARBA00022842"/>
    </source>
</evidence>
<comment type="caution">
    <text evidence="11">The sequence shown here is derived from an EMBL/GenBank/DDBJ whole genome shotgun (WGS) entry which is preliminary data.</text>
</comment>
<reference evidence="12" key="1">
    <citation type="journal article" date="2019" name="Int. J. Syst. Evol. Microbiol.">
        <title>The Global Catalogue of Microorganisms (GCM) 10K type strain sequencing project: providing services to taxonomists for standard genome sequencing and annotation.</title>
        <authorList>
            <consortium name="The Broad Institute Genomics Platform"/>
            <consortium name="The Broad Institute Genome Sequencing Center for Infectious Disease"/>
            <person name="Wu L."/>
            <person name="Ma J."/>
        </authorList>
    </citation>
    <scope>NUCLEOTIDE SEQUENCE [LARGE SCALE GENOMIC DNA]</scope>
    <source>
        <strain evidence="12">KCTC 52677</strain>
    </source>
</reference>
<evidence type="ECO:0000256" key="8">
    <source>
        <dbReference type="RuleBase" id="RU003953"/>
    </source>
</evidence>
<keyword evidence="5" id="KW-0479">Metal-binding</keyword>
<evidence type="ECO:0000256" key="3">
    <source>
        <dbReference type="ARBA" id="ARBA00022694"/>
    </source>
</evidence>
<keyword evidence="4" id="KW-0548">Nucleotidyltransferase</keyword>
<feature type="domain" description="Poly A polymerase head" evidence="9">
    <location>
        <begin position="30"/>
        <end position="151"/>
    </location>
</feature>
<keyword evidence="12" id="KW-1185">Reference proteome</keyword>
<proteinExistence type="inferred from homology"/>
<keyword evidence="7" id="KW-0460">Magnesium</keyword>
<keyword evidence="3" id="KW-0819">tRNA processing</keyword>
<dbReference type="InterPro" id="IPR050264">
    <property type="entry name" value="Bact_CCA-adding_enz_type3_sf"/>
</dbReference>
<evidence type="ECO:0000313" key="11">
    <source>
        <dbReference type="EMBL" id="MFC3075297.1"/>
    </source>
</evidence>
<keyword evidence="2 8" id="KW-0808">Transferase</keyword>
<dbReference type="EMBL" id="JBHRSP010000034">
    <property type="protein sequence ID" value="MFC3075297.1"/>
    <property type="molecule type" value="Genomic_DNA"/>
</dbReference>
<dbReference type="PANTHER" id="PTHR46173">
    <property type="entry name" value="CCA TRNA NUCLEOTIDYLTRANSFERASE 1, MITOCHONDRIAL"/>
    <property type="match status" value="1"/>
</dbReference>
<dbReference type="RefSeq" id="WP_257316785.1">
    <property type="nucleotide sequence ID" value="NZ_JANFDG010000022.1"/>
</dbReference>